<protein>
    <submittedName>
        <fullName evidence="7">Glycosyltransferase</fullName>
        <ecNumber evidence="7">2.4.-.-</ecNumber>
    </submittedName>
</protein>
<dbReference type="PANTHER" id="PTHR43025">
    <property type="entry name" value="MONOGALACTOSYLDIACYLGLYCEROL SYNTHASE"/>
    <property type="match status" value="1"/>
</dbReference>
<evidence type="ECO:0000256" key="4">
    <source>
        <dbReference type="ARBA" id="ARBA00022679"/>
    </source>
</evidence>
<dbReference type="Pfam" id="PF04101">
    <property type="entry name" value="Glyco_tran_28_C"/>
    <property type="match status" value="1"/>
</dbReference>
<keyword evidence="3 7" id="KW-0328">Glycosyltransferase</keyword>
<comment type="caution">
    <text evidence="7">The sequence shown here is derived from an EMBL/GenBank/DDBJ whole genome shotgun (WGS) entry which is preliminary data.</text>
</comment>
<evidence type="ECO:0000256" key="1">
    <source>
        <dbReference type="ARBA" id="ARBA00004370"/>
    </source>
</evidence>
<evidence type="ECO:0000313" key="8">
    <source>
        <dbReference type="Proteomes" id="UP001165492"/>
    </source>
</evidence>
<evidence type="ECO:0000259" key="5">
    <source>
        <dbReference type="Pfam" id="PF04101"/>
    </source>
</evidence>
<comment type="similarity">
    <text evidence="2">Belongs to the glycosyltransferase 28 family.</text>
</comment>
<comment type="subcellular location">
    <subcellularLocation>
        <location evidence="1">Membrane</location>
    </subcellularLocation>
</comment>
<dbReference type="InterPro" id="IPR007235">
    <property type="entry name" value="Glyco_trans_28_C"/>
</dbReference>
<reference evidence="7" key="1">
    <citation type="submission" date="2021-11" db="EMBL/GenBank/DDBJ databases">
        <title>Description of a new species Pelosinus isolated from the bottom sediments of Lake Baikal.</title>
        <authorList>
            <person name="Zakharyuk A."/>
        </authorList>
    </citation>
    <scope>NUCLEOTIDE SEQUENCE</scope>
    <source>
        <strain evidence="7">Bkl1</strain>
    </source>
</reference>
<dbReference type="EMBL" id="JAJHJB010000069">
    <property type="protein sequence ID" value="MCC5468469.1"/>
    <property type="molecule type" value="Genomic_DNA"/>
</dbReference>
<evidence type="ECO:0000313" key="7">
    <source>
        <dbReference type="EMBL" id="MCC5468469.1"/>
    </source>
</evidence>
<accession>A0ABS8HZ77</accession>
<gene>
    <name evidence="7" type="ORF">LMF89_24340</name>
</gene>
<dbReference type="EC" id="2.4.-.-" evidence="7"/>
<feature type="domain" description="Glycosyl transferase family 28 C-terminal" evidence="5">
    <location>
        <begin position="208"/>
        <end position="352"/>
    </location>
</feature>
<dbReference type="InterPro" id="IPR050519">
    <property type="entry name" value="Glycosyltransf_28_UgtP"/>
</dbReference>
<organism evidence="7 8">
    <name type="scientific">Pelosinus baikalensis</name>
    <dbReference type="NCBI Taxonomy" id="2892015"/>
    <lineage>
        <taxon>Bacteria</taxon>
        <taxon>Bacillati</taxon>
        <taxon>Bacillota</taxon>
        <taxon>Negativicutes</taxon>
        <taxon>Selenomonadales</taxon>
        <taxon>Sporomusaceae</taxon>
        <taxon>Pelosinus</taxon>
    </lineage>
</organism>
<dbReference type="Gene3D" id="3.40.50.2000">
    <property type="entry name" value="Glycogen Phosphorylase B"/>
    <property type="match status" value="1"/>
</dbReference>
<dbReference type="SUPFAM" id="SSF53756">
    <property type="entry name" value="UDP-Glycosyltransferase/glycogen phosphorylase"/>
    <property type="match status" value="1"/>
</dbReference>
<evidence type="ECO:0000256" key="2">
    <source>
        <dbReference type="ARBA" id="ARBA00006962"/>
    </source>
</evidence>
<dbReference type="Proteomes" id="UP001165492">
    <property type="component" value="Unassembled WGS sequence"/>
</dbReference>
<proteinExistence type="inferred from homology"/>
<dbReference type="RefSeq" id="WP_229537361.1">
    <property type="nucleotide sequence ID" value="NZ_JAJHJB010000069.1"/>
</dbReference>
<dbReference type="GO" id="GO:0016757">
    <property type="term" value="F:glycosyltransferase activity"/>
    <property type="evidence" value="ECO:0007669"/>
    <property type="project" value="UniProtKB-KW"/>
</dbReference>
<evidence type="ECO:0000259" key="6">
    <source>
        <dbReference type="Pfam" id="PF06925"/>
    </source>
</evidence>
<keyword evidence="4 7" id="KW-0808">Transferase</keyword>
<dbReference type="Pfam" id="PF06925">
    <property type="entry name" value="MGDG_synth"/>
    <property type="match status" value="1"/>
</dbReference>
<name>A0ABS8HZ77_9FIRM</name>
<dbReference type="PANTHER" id="PTHR43025:SF3">
    <property type="entry name" value="MONOGALACTOSYLDIACYLGLYCEROL SYNTHASE 1, CHLOROPLASTIC"/>
    <property type="match status" value="1"/>
</dbReference>
<evidence type="ECO:0000256" key="3">
    <source>
        <dbReference type="ARBA" id="ARBA00022676"/>
    </source>
</evidence>
<keyword evidence="8" id="KW-1185">Reference proteome</keyword>
<feature type="domain" description="Diacylglycerol glucosyltransferase N-terminal" evidence="6">
    <location>
        <begin position="17"/>
        <end position="190"/>
    </location>
</feature>
<sequence length="392" mass="43589">MKSKKILIVSASIGNGHMQAASTISEELQADDSCSVTIVDFLQVGQFRYPTLNRLQIELMNLMKSSYYGILKVAPNLYKGLYRITENQQTRKMIDFINAANQKMMASLIAEYRPHGVICTHPFPLGAASALRYKRSSYFTLAGIITDFAVHPWWITSGVDHYFIANEMMANELQKYGIQRNQITASGIPVNRSFMPADRSIKKQVPEILVMGGGLGFGSMDATLRRLEQLPKPIHITVVAGKNEKLQQHLRVLAAALHNEITVLPFSPHIASLMKRADLLITKPGGLTCSEALAVNLPMVLLNPLPGQEEENANYLHCQGSALWVKEENDIAIKVAAILNEKSNVLKEMQDKCRELSPHDAGRKIAEKINDLVGNRGKRLTDLESWQKAGVQ</sequence>
<dbReference type="InterPro" id="IPR009695">
    <property type="entry name" value="Diacylglyc_glucosyltr_N"/>
</dbReference>